<comment type="caution">
    <text evidence="1">The sequence shown here is derived from an EMBL/GenBank/DDBJ whole genome shotgun (WGS) entry which is preliminary data.</text>
</comment>
<dbReference type="Proteomes" id="UP001151760">
    <property type="component" value="Unassembled WGS sequence"/>
</dbReference>
<evidence type="ECO:0000313" key="2">
    <source>
        <dbReference type="Proteomes" id="UP001151760"/>
    </source>
</evidence>
<evidence type="ECO:0000313" key="1">
    <source>
        <dbReference type="EMBL" id="GJT35655.1"/>
    </source>
</evidence>
<reference evidence="1" key="1">
    <citation type="journal article" date="2022" name="Int. J. Mol. Sci.">
        <title>Draft Genome of Tanacetum Coccineum: Genomic Comparison of Closely Related Tanacetum-Family Plants.</title>
        <authorList>
            <person name="Yamashiro T."/>
            <person name="Shiraishi A."/>
            <person name="Nakayama K."/>
            <person name="Satake H."/>
        </authorList>
    </citation>
    <scope>NUCLEOTIDE SEQUENCE</scope>
</reference>
<accession>A0ABQ5D8P9</accession>
<reference evidence="1" key="2">
    <citation type="submission" date="2022-01" db="EMBL/GenBank/DDBJ databases">
        <authorList>
            <person name="Yamashiro T."/>
            <person name="Shiraishi A."/>
            <person name="Satake H."/>
            <person name="Nakayama K."/>
        </authorList>
    </citation>
    <scope>NUCLEOTIDE SEQUENCE</scope>
</reference>
<proteinExistence type="predicted"/>
<name>A0ABQ5D8P9_9ASTR</name>
<gene>
    <name evidence="1" type="ORF">Tco_0926074</name>
</gene>
<sequence>MAFLCQHERQLSAIRDTDSFSEQNGFSLVPMSCKSGSIQEEIKIVPLQEKGLDLMLAPRSDQCVACRRHRVQLSPRVMTVVLHVFSTLHIGWTISSTNLFFLTHRVSEEQVLGNLLLINHWLMKPEDSETEEKPGCRNLDLGPSEVAGTVFDKSDLTPQVTQLCVQNRFNWGEAGDWFFLSRINARTMTLSSSTSMRLLGWEELVLPF</sequence>
<dbReference type="EMBL" id="BQNB010015068">
    <property type="protein sequence ID" value="GJT35655.1"/>
    <property type="molecule type" value="Genomic_DNA"/>
</dbReference>
<organism evidence="1 2">
    <name type="scientific">Tanacetum coccineum</name>
    <dbReference type="NCBI Taxonomy" id="301880"/>
    <lineage>
        <taxon>Eukaryota</taxon>
        <taxon>Viridiplantae</taxon>
        <taxon>Streptophyta</taxon>
        <taxon>Embryophyta</taxon>
        <taxon>Tracheophyta</taxon>
        <taxon>Spermatophyta</taxon>
        <taxon>Magnoliopsida</taxon>
        <taxon>eudicotyledons</taxon>
        <taxon>Gunneridae</taxon>
        <taxon>Pentapetalae</taxon>
        <taxon>asterids</taxon>
        <taxon>campanulids</taxon>
        <taxon>Asterales</taxon>
        <taxon>Asteraceae</taxon>
        <taxon>Asteroideae</taxon>
        <taxon>Anthemideae</taxon>
        <taxon>Anthemidinae</taxon>
        <taxon>Tanacetum</taxon>
    </lineage>
</organism>
<protein>
    <submittedName>
        <fullName evidence="1">Uncharacterized protein</fullName>
    </submittedName>
</protein>
<keyword evidence="2" id="KW-1185">Reference proteome</keyword>